<name>G9PB34_HYPAI</name>
<keyword evidence="3" id="KW-1185">Reference proteome</keyword>
<accession>G9PB34</accession>
<dbReference type="Proteomes" id="UP000005426">
    <property type="component" value="Unassembled WGS sequence"/>
</dbReference>
<evidence type="ECO:0000256" key="1">
    <source>
        <dbReference type="SAM" id="MobiDB-lite"/>
    </source>
</evidence>
<feature type="compositionally biased region" description="Basic and acidic residues" evidence="1">
    <location>
        <begin position="117"/>
        <end position="130"/>
    </location>
</feature>
<evidence type="ECO:0000313" key="3">
    <source>
        <dbReference type="Proteomes" id="UP000005426"/>
    </source>
</evidence>
<feature type="region of interest" description="Disordered" evidence="1">
    <location>
        <begin position="77"/>
        <end position="132"/>
    </location>
</feature>
<protein>
    <submittedName>
        <fullName evidence="2">Uncharacterized protein</fullName>
    </submittedName>
</protein>
<gene>
    <name evidence="2" type="ORF">TRIATDRAFT_89361</name>
</gene>
<sequence>MAAFSSERFSSIVAEINGALDEGQGQLKEVITSEKLEQDRYVDHILGALQSISGKVMDRTLSSKNMMWLSSRRSRGRAKGATLRRVASTSGANEEGRDAGGPAGNTNAVVPRAGPVRVEESQGQEKREEEATMYSAHGLEELVEEHRIWRSWQTNWPMGYVEILKQNQGGLLETLNGT</sequence>
<reference evidence="2 3" key="1">
    <citation type="journal article" date="2011" name="Genome Biol.">
        <title>Comparative genome sequence analysis underscores mycoparasitism as the ancestral life style of Trichoderma.</title>
        <authorList>
            <person name="Kubicek C.P."/>
            <person name="Herrera-Estrella A."/>
            <person name="Seidl-Seiboth V."/>
            <person name="Martinez D.A."/>
            <person name="Druzhinina I.S."/>
            <person name="Thon M."/>
            <person name="Zeilinger S."/>
            <person name="Casas-Flores S."/>
            <person name="Horwitz B.A."/>
            <person name="Mukherjee P.K."/>
            <person name="Mukherjee M."/>
            <person name="Kredics L."/>
            <person name="Alcaraz L.D."/>
            <person name="Aerts A."/>
            <person name="Antal Z."/>
            <person name="Atanasova L."/>
            <person name="Cervantes-Badillo M.G."/>
            <person name="Challacombe J."/>
            <person name="Chertkov O."/>
            <person name="McCluskey K."/>
            <person name="Coulpier F."/>
            <person name="Deshpande N."/>
            <person name="von Doehren H."/>
            <person name="Ebbole D.J."/>
            <person name="Esquivel-Naranjo E.U."/>
            <person name="Fekete E."/>
            <person name="Flipphi M."/>
            <person name="Glaser F."/>
            <person name="Gomez-Rodriguez E.Y."/>
            <person name="Gruber S."/>
            <person name="Han C."/>
            <person name="Henrissat B."/>
            <person name="Hermosa R."/>
            <person name="Hernandez-Onate M."/>
            <person name="Karaffa L."/>
            <person name="Kosti I."/>
            <person name="Le Crom S."/>
            <person name="Lindquist E."/>
            <person name="Lucas S."/>
            <person name="Luebeck M."/>
            <person name="Luebeck P.S."/>
            <person name="Margeot A."/>
            <person name="Metz B."/>
            <person name="Misra M."/>
            <person name="Nevalainen H."/>
            <person name="Omann M."/>
            <person name="Packer N."/>
            <person name="Perrone G."/>
            <person name="Uresti-Rivera E.E."/>
            <person name="Salamov A."/>
            <person name="Schmoll M."/>
            <person name="Seiboth B."/>
            <person name="Shapiro H."/>
            <person name="Sukno S."/>
            <person name="Tamayo-Ramos J.A."/>
            <person name="Tisch D."/>
            <person name="Wiest A."/>
            <person name="Wilkinson H.H."/>
            <person name="Zhang M."/>
            <person name="Coutinho P.M."/>
            <person name="Kenerley C.M."/>
            <person name="Monte E."/>
            <person name="Baker S.E."/>
            <person name="Grigoriev I.V."/>
        </authorList>
    </citation>
    <scope>NUCLEOTIDE SEQUENCE [LARGE SCALE GENOMIC DNA]</scope>
    <source>
        <strain evidence="3">ATCC 20476 / IMI 206040</strain>
    </source>
</reference>
<evidence type="ECO:0000313" key="2">
    <source>
        <dbReference type="EMBL" id="EHK40215.1"/>
    </source>
</evidence>
<dbReference type="HOGENOM" id="CLU_1510826_0_0_1"/>
<dbReference type="AlphaFoldDB" id="G9PB34"/>
<comment type="caution">
    <text evidence="2">The sequence shown here is derived from an EMBL/GenBank/DDBJ whole genome shotgun (WGS) entry which is preliminary data.</text>
</comment>
<proteinExistence type="predicted"/>
<dbReference type="EMBL" id="ABDG02000028">
    <property type="protein sequence ID" value="EHK40215.1"/>
    <property type="molecule type" value="Genomic_DNA"/>
</dbReference>
<organism evidence="2 3">
    <name type="scientific">Hypocrea atroviridis (strain ATCC 20476 / IMI 206040)</name>
    <name type="common">Trichoderma atroviride</name>
    <dbReference type="NCBI Taxonomy" id="452589"/>
    <lineage>
        <taxon>Eukaryota</taxon>
        <taxon>Fungi</taxon>
        <taxon>Dikarya</taxon>
        <taxon>Ascomycota</taxon>
        <taxon>Pezizomycotina</taxon>
        <taxon>Sordariomycetes</taxon>
        <taxon>Hypocreomycetidae</taxon>
        <taxon>Hypocreales</taxon>
        <taxon>Hypocreaceae</taxon>
        <taxon>Trichoderma</taxon>
    </lineage>
</organism>
<dbReference type="OrthoDB" id="5243188at2759"/>